<evidence type="ECO:0000313" key="2">
    <source>
        <dbReference type="Proteomes" id="UP001186944"/>
    </source>
</evidence>
<name>A0AA88Y122_PINIB</name>
<sequence length="238" mass="27671">MDYVIRRLRTAAMKGFMKIEAHPRLDRDEWVRTSLSGWYHEHSSQFMAALRCSTLQQLRDEQSNILQDFLSGYYEKEQSGAVLHLTRDMITRVLKEHGGDTANTDYVFFPMDKVTAKILHFSREVMNRTRKYEESLYDDLSNAAKKLLHLLEPGQKTVLYEILRHLESSESKVTTPGPTKSVVPLGLYRHVKEDIKILEKLKYVLDLEGKLTPHIKELIMNRIKEKTALLATLKTTHL</sequence>
<gene>
    <name evidence="1" type="ORF">FSP39_014212</name>
</gene>
<evidence type="ECO:0000313" key="1">
    <source>
        <dbReference type="EMBL" id="KAK3090739.1"/>
    </source>
</evidence>
<organism evidence="1 2">
    <name type="scientific">Pinctada imbricata</name>
    <name type="common">Atlantic pearl-oyster</name>
    <name type="synonym">Pinctada martensii</name>
    <dbReference type="NCBI Taxonomy" id="66713"/>
    <lineage>
        <taxon>Eukaryota</taxon>
        <taxon>Metazoa</taxon>
        <taxon>Spiralia</taxon>
        <taxon>Lophotrochozoa</taxon>
        <taxon>Mollusca</taxon>
        <taxon>Bivalvia</taxon>
        <taxon>Autobranchia</taxon>
        <taxon>Pteriomorphia</taxon>
        <taxon>Pterioida</taxon>
        <taxon>Pterioidea</taxon>
        <taxon>Pteriidae</taxon>
        <taxon>Pinctada</taxon>
    </lineage>
</organism>
<reference evidence="1" key="1">
    <citation type="submission" date="2019-08" db="EMBL/GenBank/DDBJ databases">
        <title>The improved chromosome-level genome for the pearl oyster Pinctada fucata martensii using PacBio sequencing and Hi-C.</title>
        <authorList>
            <person name="Zheng Z."/>
        </authorList>
    </citation>
    <scope>NUCLEOTIDE SEQUENCE</scope>
    <source>
        <strain evidence="1">ZZ-2019</strain>
        <tissue evidence="1">Adductor muscle</tissue>
    </source>
</reference>
<accession>A0AA88Y122</accession>
<dbReference type="Proteomes" id="UP001186944">
    <property type="component" value="Unassembled WGS sequence"/>
</dbReference>
<keyword evidence="2" id="KW-1185">Reference proteome</keyword>
<proteinExistence type="predicted"/>
<protein>
    <submittedName>
        <fullName evidence="1">Uncharacterized protein</fullName>
    </submittedName>
</protein>
<comment type="caution">
    <text evidence="1">The sequence shown here is derived from an EMBL/GenBank/DDBJ whole genome shotgun (WGS) entry which is preliminary data.</text>
</comment>
<dbReference type="EMBL" id="VSWD01000010">
    <property type="protein sequence ID" value="KAK3090739.1"/>
    <property type="molecule type" value="Genomic_DNA"/>
</dbReference>
<dbReference type="AlphaFoldDB" id="A0AA88Y122"/>